<keyword evidence="5" id="KW-0560">Oxidoreductase</keyword>
<gene>
    <name evidence="9" type="ORF">NJB1907Z4_C48560</name>
</gene>
<reference evidence="9" key="1">
    <citation type="submission" date="2022-06" db="EMBL/GenBank/DDBJ databases">
        <title>Complete genome sequence of Mycobacterium pseudoshottsii NJB1907-Z4.</title>
        <authorList>
            <person name="Komine T."/>
            <person name="Fukano H."/>
            <person name="Wada S."/>
        </authorList>
    </citation>
    <scope>NUCLEOTIDE SEQUENCE</scope>
    <source>
        <strain evidence="9">NJB1907-Z4</strain>
    </source>
</reference>
<dbReference type="SUPFAM" id="SSF56645">
    <property type="entry name" value="Acyl-CoA dehydrogenase NM domain-like"/>
    <property type="match status" value="1"/>
</dbReference>
<evidence type="ECO:0000313" key="10">
    <source>
        <dbReference type="Proteomes" id="UP001058626"/>
    </source>
</evidence>
<dbReference type="PIRSF" id="PIRSF016578">
    <property type="entry name" value="HsaA"/>
    <property type="match status" value="1"/>
</dbReference>
<organism evidence="9 10">
    <name type="scientific">Mycobacterium pseudoshottsii</name>
    <dbReference type="NCBI Taxonomy" id="265949"/>
    <lineage>
        <taxon>Bacteria</taxon>
        <taxon>Bacillati</taxon>
        <taxon>Actinomycetota</taxon>
        <taxon>Actinomycetes</taxon>
        <taxon>Mycobacteriales</taxon>
        <taxon>Mycobacteriaceae</taxon>
        <taxon>Mycobacterium</taxon>
        <taxon>Mycobacterium ulcerans group</taxon>
    </lineage>
</organism>
<name>A0A9N7LTQ3_9MYCO</name>
<dbReference type="PANTHER" id="PTHR43884:SF12">
    <property type="entry name" value="ISOVALERYL-COA DEHYDROGENASE, MITOCHONDRIAL-RELATED"/>
    <property type="match status" value="1"/>
</dbReference>
<dbReference type="InterPro" id="IPR046373">
    <property type="entry name" value="Acyl-CoA_Oxase/DH_mid-dom_sf"/>
</dbReference>
<evidence type="ECO:0000256" key="2">
    <source>
        <dbReference type="ARBA" id="ARBA00009347"/>
    </source>
</evidence>
<dbReference type="InterPro" id="IPR009100">
    <property type="entry name" value="AcylCoA_DH/oxidase_NM_dom_sf"/>
</dbReference>
<dbReference type="Pfam" id="PF02770">
    <property type="entry name" value="Acyl-CoA_dh_M"/>
    <property type="match status" value="1"/>
</dbReference>
<dbReference type="Gene3D" id="1.10.540.10">
    <property type="entry name" value="Acyl-CoA dehydrogenase/oxidase, N-terminal domain"/>
    <property type="match status" value="1"/>
</dbReference>
<dbReference type="InterPro" id="IPR006089">
    <property type="entry name" value="Acyl-CoA_DH_CS"/>
</dbReference>
<evidence type="ECO:0000256" key="4">
    <source>
        <dbReference type="ARBA" id="ARBA00022827"/>
    </source>
</evidence>
<feature type="domain" description="Acyl-CoA dehydrogenase/oxidase N-terminal" evidence="8">
    <location>
        <begin position="24"/>
        <end position="137"/>
    </location>
</feature>
<evidence type="ECO:0000259" key="7">
    <source>
        <dbReference type="Pfam" id="PF02770"/>
    </source>
</evidence>
<dbReference type="InterPro" id="IPR009075">
    <property type="entry name" value="AcylCo_DH/oxidase_C"/>
</dbReference>
<keyword evidence="3 5" id="KW-0285">Flavoprotein</keyword>
<proteinExistence type="inferred from homology"/>
<comment type="cofactor">
    <cofactor evidence="1 5">
        <name>FAD</name>
        <dbReference type="ChEBI" id="CHEBI:57692"/>
    </cofactor>
</comment>
<feature type="domain" description="Acyl-CoA dehydrogenase/oxidase C-terminal" evidence="6">
    <location>
        <begin position="251"/>
        <end position="397"/>
    </location>
</feature>
<dbReference type="Pfam" id="PF00441">
    <property type="entry name" value="Acyl-CoA_dh_1"/>
    <property type="match status" value="1"/>
</dbReference>
<dbReference type="Pfam" id="PF02771">
    <property type="entry name" value="Acyl-CoA_dh_N"/>
    <property type="match status" value="1"/>
</dbReference>
<dbReference type="Proteomes" id="UP001058626">
    <property type="component" value="Chromosome"/>
</dbReference>
<dbReference type="AlphaFoldDB" id="A0A9N7LTQ3"/>
<accession>A0A9N7LTQ3</accession>
<dbReference type="PANTHER" id="PTHR43884">
    <property type="entry name" value="ACYL-COA DEHYDROGENASE"/>
    <property type="match status" value="1"/>
</dbReference>
<feature type="domain" description="Acyl-CoA oxidase/dehydrogenase middle" evidence="7">
    <location>
        <begin position="141"/>
        <end position="238"/>
    </location>
</feature>
<keyword evidence="10" id="KW-1185">Reference proteome</keyword>
<evidence type="ECO:0000259" key="8">
    <source>
        <dbReference type="Pfam" id="PF02771"/>
    </source>
</evidence>
<evidence type="ECO:0000313" key="9">
    <source>
        <dbReference type="EMBL" id="BDN84641.1"/>
    </source>
</evidence>
<dbReference type="Gene3D" id="1.20.140.10">
    <property type="entry name" value="Butyryl-CoA Dehydrogenase, subunit A, domain 3"/>
    <property type="match status" value="1"/>
</dbReference>
<dbReference type="InterPro" id="IPR013786">
    <property type="entry name" value="AcylCoA_DH/ox_N"/>
</dbReference>
<dbReference type="InterPro" id="IPR006091">
    <property type="entry name" value="Acyl-CoA_Oxase/DH_mid-dom"/>
</dbReference>
<dbReference type="SUPFAM" id="SSF47203">
    <property type="entry name" value="Acyl-CoA dehydrogenase C-terminal domain-like"/>
    <property type="match status" value="1"/>
</dbReference>
<comment type="similarity">
    <text evidence="2 5">Belongs to the acyl-CoA dehydrogenase family.</text>
</comment>
<dbReference type="Gene3D" id="2.40.110.10">
    <property type="entry name" value="Butyryl-CoA Dehydrogenase, subunit A, domain 2"/>
    <property type="match status" value="1"/>
</dbReference>
<dbReference type="PROSITE" id="PS00073">
    <property type="entry name" value="ACYL_COA_DH_2"/>
    <property type="match status" value="1"/>
</dbReference>
<evidence type="ECO:0000256" key="3">
    <source>
        <dbReference type="ARBA" id="ARBA00022630"/>
    </source>
</evidence>
<protein>
    <submittedName>
        <fullName evidence="9">Acyl-CoA dehydrogenase</fullName>
    </submittedName>
</protein>
<dbReference type="GO" id="GO:0050660">
    <property type="term" value="F:flavin adenine dinucleotide binding"/>
    <property type="evidence" value="ECO:0007669"/>
    <property type="project" value="InterPro"/>
</dbReference>
<dbReference type="InterPro" id="IPR036250">
    <property type="entry name" value="AcylCo_DH-like_C"/>
</dbReference>
<keyword evidence="4 5" id="KW-0274">FAD</keyword>
<dbReference type="FunFam" id="1.20.140.10:FF:000012">
    <property type="entry name" value="Acyl-CoA dehydrogenase fadE12"/>
    <property type="match status" value="1"/>
</dbReference>
<evidence type="ECO:0000259" key="6">
    <source>
        <dbReference type="Pfam" id="PF00441"/>
    </source>
</evidence>
<evidence type="ECO:0000256" key="5">
    <source>
        <dbReference type="RuleBase" id="RU362125"/>
    </source>
</evidence>
<evidence type="ECO:0000256" key="1">
    <source>
        <dbReference type="ARBA" id="ARBA00001974"/>
    </source>
</evidence>
<dbReference type="EMBL" id="AP026367">
    <property type="protein sequence ID" value="BDN84641.1"/>
    <property type="molecule type" value="Genomic_DNA"/>
</dbReference>
<dbReference type="InterPro" id="IPR037069">
    <property type="entry name" value="AcylCoA_DH/ox_N_sf"/>
</dbReference>
<dbReference type="GO" id="GO:0003995">
    <property type="term" value="F:acyl-CoA dehydrogenase activity"/>
    <property type="evidence" value="ECO:0007669"/>
    <property type="project" value="InterPro"/>
</dbReference>
<sequence>MILRLLAVDREQWIGSGGMDFELTEDQELIRRSVAELASRFDDHYWMEKDQAHEFPAEFYRAIADGGWLGMTIPTEYGGHGLGITEATILLEEVAKSGGAMNAASSIHLSIFGMQPVVVHGSDELKARTLPSVATGETHVCFGVTEPGAGLDTSRITTFAKRDGDRYVVNGRKVWISKAVESDKILLLTRTQSYDEVKKKTDGMTLFITDLDRSRVEVRPIRKMGRNAVSSNELFIDNLEIPVEDRIGEEGNGFQYILDGLNPERMLIAAEALGIGRVALDKAVKYGNEREVFGRPIGMNQGLQFPLADSLARLDAAELMLRKATWLYDNGKPCGREANTAKYLCADAGFAAADRALQTHGGMGYAEEYHVARYFREARLMKIAPVSQEMILNFLGSHVLKLPRSY</sequence>